<evidence type="ECO:0000313" key="2">
    <source>
        <dbReference type="Proteomes" id="UP001066276"/>
    </source>
</evidence>
<keyword evidence="2" id="KW-1185">Reference proteome</keyword>
<dbReference type="EMBL" id="JANPWB010000012">
    <property type="protein sequence ID" value="KAJ1113007.1"/>
    <property type="molecule type" value="Genomic_DNA"/>
</dbReference>
<dbReference type="AlphaFoldDB" id="A0AAV7NA94"/>
<gene>
    <name evidence="1" type="ORF">NDU88_001267</name>
</gene>
<organism evidence="1 2">
    <name type="scientific">Pleurodeles waltl</name>
    <name type="common">Iberian ribbed newt</name>
    <dbReference type="NCBI Taxonomy" id="8319"/>
    <lineage>
        <taxon>Eukaryota</taxon>
        <taxon>Metazoa</taxon>
        <taxon>Chordata</taxon>
        <taxon>Craniata</taxon>
        <taxon>Vertebrata</taxon>
        <taxon>Euteleostomi</taxon>
        <taxon>Amphibia</taxon>
        <taxon>Batrachia</taxon>
        <taxon>Caudata</taxon>
        <taxon>Salamandroidea</taxon>
        <taxon>Salamandridae</taxon>
        <taxon>Pleurodelinae</taxon>
        <taxon>Pleurodeles</taxon>
    </lineage>
</organism>
<dbReference type="Proteomes" id="UP001066276">
    <property type="component" value="Chromosome 8"/>
</dbReference>
<protein>
    <submittedName>
        <fullName evidence="1">Uncharacterized protein</fullName>
    </submittedName>
</protein>
<reference evidence="1" key="1">
    <citation type="journal article" date="2022" name="bioRxiv">
        <title>Sequencing and chromosome-scale assembly of the giantPleurodeles waltlgenome.</title>
        <authorList>
            <person name="Brown T."/>
            <person name="Elewa A."/>
            <person name="Iarovenko S."/>
            <person name="Subramanian E."/>
            <person name="Araus A.J."/>
            <person name="Petzold A."/>
            <person name="Susuki M."/>
            <person name="Suzuki K.-i.T."/>
            <person name="Hayashi T."/>
            <person name="Toyoda A."/>
            <person name="Oliveira C."/>
            <person name="Osipova E."/>
            <person name="Leigh N.D."/>
            <person name="Simon A."/>
            <person name="Yun M.H."/>
        </authorList>
    </citation>
    <scope>NUCLEOTIDE SEQUENCE</scope>
    <source>
        <strain evidence="1">20211129_DDA</strain>
        <tissue evidence="1">Liver</tissue>
    </source>
</reference>
<accession>A0AAV7NA94</accession>
<name>A0AAV7NA94_PLEWA</name>
<comment type="caution">
    <text evidence="1">The sequence shown here is derived from an EMBL/GenBank/DDBJ whole genome shotgun (WGS) entry which is preliminary data.</text>
</comment>
<proteinExistence type="predicted"/>
<evidence type="ECO:0000313" key="1">
    <source>
        <dbReference type="EMBL" id="KAJ1113007.1"/>
    </source>
</evidence>
<sequence length="108" mass="12265">MNDGFFSCRGVGGSQGGNLGPLYGDHLRVQRQLIHDRSEAEQDLRQAEVQVVGHTMWLSRLRQYGLRSGEAESTLGYHYFCTRMALQHAQGDHSGRLLAWLLRGWHLD</sequence>